<reference evidence="6 7" key="1">
    <citation type="submission" date="2014-03" db="EMBL/GenBank/DDBJ databases">
        <title>Genome sequence of Clostridium litorale W6, DSM 5388.</title>
        <authorList>
            <person name="Poehlein A."/>
            <person name="Jagirdar A."/>
            <person name="Khonsari B."/>
            <person name="Chibani C.M."/>
            <person name="Gutierrez Gutierrez D.A."/>
            <person name="Davydova E."/>
            <person name="Alghaithi H.S."/>
            <person name="Nair K.P."/>
            <person name="Dhamotharan K."/>
            <person name="Chandran L."/>
            <person name="G W."/>
            <person name="Daniel R."/>
        </authorList>
    </citation>
    <scope>NUCLEOTIDE SEQUENCE [LARGE SCALE GENOMIC DNA]</scope>
    <source>
        <strain evidence="6 7">W6</strain>
    </source>
</reference>
<evidence type="ECO:0000259" key="5">
    <source>
        <dbReference type="Pfam" id="PF09084"/>
    </source>
</evidence>
<feature type="chain" id="PRO_5039704243" description="SsuA/THI5-like domain-containing protein" evidence="4">
    <location>
        <begin position="27"/>
        <end position="376"/>
    </location>
</feature>
<dbReference type="OrthoDB" id="1701777at2"/>
<dbReference type="STRING" id="1121324.CLIT_4c01130"/>
<evidence type="ECO:0000256" key="2">
    <source>
        <dbReference type="ARBA" id="ARBA00010742"/>
    </source>
</evidence>
<organism evidence="6 7">
    <name type="scientific">Peptoclostridium litorale DSM 5388</name>
    <dbReference type="NCBI Taxonomy" id="1121324"/>
    <lineage>
        <taxon>Bacteria</taxon>
        <taxon>Bacillati</taxon>
        <taxon>Bacillota</taxon>
        <taxon>Clostridia</taxon>
        <taxon>Peptostreptococcales</taxon>
        <taxon>Peptoclostridiaceae</taxon>
        <taxon>Peptoclostridium</taxon>
    </lineage>
</organism>
<evidence type="ECO:0000256" key="1">
    <source>
        <dbReference type="ARBA" id="ARBA00004418"/>
    </source>
</evidence>
<dbReference type="EMBL" id="JJMM01000004">
    <property type="protein sequence ID" value="KDR96276.1"/>
    <property type="molecule type" value="Genomic_DNA"/>
</dbReference>
<evidence type="ECO:0000313" key="6">
    <source>
        <dbReference type="EMBL" id="KDR96276.1"/>
    </source>
</evidence>
<evidence type="ECO:0000313" key="7">
    <source>
        <dbReference type="Proteomes" id="UP000027946"/>
    </source>
</evidence>
<dbReference type="PANTHER" id="PTHR30024:SF47">
    <property type="entry name" value="TAURINE-BINDING PERIPLASMIC PROTEIN"/>
    <property type="match status" value="1"/>
</dbReference>
<comment type="similarity">
    <text evidence="2">Belongs to the bacterial solute-binding protein SsuA/TauA family.</text>
</comment>
<proteinExistence type="inferred from homology"/>
<accession>A0A069RGZ3</accession>
<keyword evidence="3 4" id="KW-0732">Signal</keyword>
<dbReference type="PROSITE" id="PS51257">
    <property type="entry name" value="PROKAR_LIPOPROTEIN"/>
    <property type="match status" value="1"/>
</dbReference>
<name>A0A069RGZ3_PEPLI</name>
<gene>
    <name evidence="6" type="ORF">CLIT_4c01130</name>
</gene>
<dbReference type="SUPFAM" id="SSF53850">
    <property type="entry name" value="Periplasmic binding protein-like II"/>
    <property type="match status" value="1"/>
</dbReference>
<dbReference type="InterPro" id="IPR015168">
    <property type="entry name" value="SsuA/THI5"/>
</dbReference>
<dbReference type="NCBIfam" id="NF040735">
    <property type="entry name" value="SBP_SaoX"/>
    <property type="match status" value="1"/>
</dbReference>
<dbReference type="Pfam" id="PF09084">
    <property type="entry name" value="NMT1"/>
    <property type="match status" value="1"/>
</dbReference>
<comment type="caution">
    <text evidence="6">The sequence shown here is derived from an EMBL/GenBank/DDBJ whole genome shotgun (WGS) entry which is preliminary data.</text>
</comment>
<sequence>MKFFNQHRKMKKLACMLIMASLLATSAVGCSKGTEESSVANQASQQLEAYTVNLGYYNCDHMVPACVGEAAGIFKELGLDVKISGNGKVPQAMAAGQMDVGYIGTRGLMAARPKGSPIMVAATNHIGGSMYLVVSNDIEKPEDLLGQPVAIGSDPLKSESWVCGYSQDTGLPSDPSNYECLSFGSDADKYLALKSGNIKAYTCCDPWGSMAEYEGTGKIMSTYMEMDGAMGVCCAFAMNSNFEKEHPDIARKMVLAHTKSIEYIYTHPVKAAKIFADYYNVPEEVAMMTIYKKTVAEGRTLTWKIDDTQYAHAMEGYKKYDLVDELPEYDDVVKKNILAESGAKDFDEFIKNDVDEIYPVGMSYDDWKAKAMEIDA</sequence>
<dbReference type="Proteomes" id="UP000027946">
    <property type="component" value="Unassembled WGS sequence"/>
</dbReference>
<dbReference type="AlphaFoldDB" id="A0A069RGZ3"/>
<dbReference type="GO" id="GO:0042597">
    <property type="term" value="C:periplasmic space"/>
    <property type="evidence" value="ECO:0007669"/>
    <property type="project" value="UniProtKB-SubCell"/>
</dbReference>
<feature type="signal peptide" evidence="4">
    <location>
        <begin position="1"/>
        <end position="26"/>
    </location>
</feature>
<dbReference type="PANTHER" id="PTHR30024">
    <property type="entry name" value="ALIPHATIC SULFONATES-BINDING PROTEIN-RELATED"/>
    <property type="match status" value="1"/>
</dbReference>
<comment type="subcellular location">
    <subcellularLocation>
        <location evidence="1">Periplasm</location>
    </subcellularLocation>
</comment>
<evidence type="ECO:0000256" key="4">
    <source>
        <dbReference type="SAM" id="SignalP"/>
    </source>
</evidence>
<dbReference type="RefSeq" id="WP_052635915.1">
    <property type="nucleotide sequence ID" value="NZ_FSRH01000009.1"/>
</dbReference>
<evidence type="ECO:0000256" key="3">
    <source>
        <dbReference type="ARBA" id="ARBA00022729"/>
    </source>
</evidence>
<protein>
    <recommendedName>
        <fullName evidence="5">SsuA/THI5-like domain-containing protein</fullName>
    </recommendedName>
</protein>
<feature type="domain" description="SsuA/THI5-like" evidence="5">
    <location>
        <begin position="64"/>
        <end position="271"/>
    </location>
</feature>
<dbReference type="eggNOG" id="COG0715">
    <property type="taxonomic scope" value="Bacteria"/>
</dbReference>
<dbReference type="Gene3D" id="3.40.190.10">
    <property type="entry name" value="Periplasmic binding protein-like II"/>
    <property type="match status" value="2"/>
</dbReference>
<keyword evidence="7" id="KW-1185">Reference proteome</keyword>